<reference evidence="7 8" key="1">
    <citation type="journal article" date="2018" name="Nat. Ecol. Evol.">
        <title>Pezizomycetes genomes reveal the molecular basis of ectomycorrhizal truffle lifestyle.</title>
        <authorList>
            <person name="Murat C."/>
            <person name="Payen T."/>
            <person name="Noel B."/>
            <person name="Kuo A."/>
            <person name="Morin E."/>
            <person name="Chen J."/>
            <person name="Kohler A."/>
            <person name="Krizsan K."/>
            <person name="Balestrini R."/>
            <person name="Da Silva C."/>
            <person name="Montanini B."/>
            <person name="Hainaut M."/>
            <person name="Levati E."/>
            <person name="Barry K.W."/>
            <person name="Belfiori B."/>
            <person name="Cichocki N."/>
            <person name="Clum A."/>
            <person name="Dockter R.B."/>
            <person name="Fauchery L."/>
            <person name="Guy J."/>
            <person name="Iotti M."/>
            <person name="Le Tacon F."/>
            <person name="Lindquist E.A."/>
            <person name="Lipzen A."/>
            <person name="Malagnac F."/>
            <person name="Mello A."/>
            <person name="Molinier V."/>
            <person name="Miyauchi S."/>
            <person name="Poulain J."/>
            <person name="Riccioni C."/>
            <person name="Rubini A."/>
            <person name="Sitrit Y."/>
            <person name="Splivallo R."/>
            <person name="Traeger S."/>
            <person name="Wang M."/>
            <person name="Zifcakova L."/>
            <person name="Wipf D."/>
            <person name="Zambonelli A."/>
            <person name="Paolocci F."/>
            <person name="Nowrousian M."/>
            <person name="Ottonello S."/>
            <person name="Baldrian P."/>
            <person name="Spatafora J.W."/>
            <person name="Henrissat B."/>
            <person name="Nagy L.G."/>
            <person name="Aury J.M."/>
            <person name="Wincker P."/>
            <person name="Grigoriev I.V."/>
            <person name="Bonfante P."/>
            <person name="Martin F.M."/>
        </authorList>
    </citation>
    <scope>NUCLEOTIDE SEQUENCE [LARGE SCALE GENOMIC DNA]</scope>
    <source>
        <strain evidence="7 8">CCBAS932</strain>
    </source>
</reference>
<dbReference type="EMBL" id="ML119161">
    <property type="protein sequence ID" value="RPB08554.1"/>
    <property type="molecule type" value="Genomic_DNA"/>
</dbReference>
<evidence type="ECO:0000259" key="2">
    <source>
        <dbReference type="Pfam" id="PF23664"/>
    </source>
</evidence>
<evidence type="ECO:0000259" key="6">
    <source>
        <dbReference type="Pfam" id="PF24527"/>
    </source>
</evidence>
<dbReference type="PANTHER" id="PTHR28206:SF1">
    <property type="entry name" value="NUCLEOPORIN POM152"/>
    <property type="match status" value="1"/>
</dbReference>
<dbReference type="InterPro" id="IPR056543">
    <property type="entry name" value="Ig-like_POM152_9th"/>
</dbReference>
<dbReference type="FunCoup" id="A0A3N4KDE7">
    <property type="interactions" value="87"/>
</dbReference>
<feature type="domain" description="Nucleoporin POM152 immunoglobulin-like" evidence="2">
    <location>
        <begin position="574"/>
        <end position="676"/>
    </location>
</feature>
<feature type="domain" description="Nucleoporin POM152 Ig-like" evidence="4">
    <location>
        <begin position="468"/>
        <end position="569"/>
    </location>
</feature>
<evidence type="ECO:0000259" key="5">
    <source>
        <dbReference type="Pfam" id="PF24519"/>
    </source>
</evidence>
<feature type="domain" description="Nucleoporin POM152 Ig-like" evidence="4">
    <location>
        <begin position="776"/>
        <end position="862"/>
    </location>
</feature>
<dbReference type="Pfam" id="PF24097">
    <property type="entry name" value="TMD_POM152"/>
    <property type="match status" value="1"/>
</dbReference>
<feature type="compositionally biased region" description="Low complexity" evidence="1">
    <location>
        <begin position="42"/>
        <end position="51"/>
    </location>
</feature>
<dbReference type="OrthoDB" id="5529162at2759"/>
<dbReference type="GO" id="GO:0017056">
    <property type="term" value="F:structural constituent of nuclear pore"/>
    <property type="evidence" value="ECO:0007669"/>
    <property type="project" value="InterPro"/>
</dbReference>
<dbReference type="STRING" id="1392247.A0A3N4KDE7"/>
<feature type="domain" description="Nucleoporin POM152 immunoglobulin-like" evidence="2">
    <location>
        <begin position="892"/>
        <end position="989"/>
    </location>
</feature>
<dbReference type="GO" id="GO:0070762">
    <property type="term" value="C:nuclear pore transmembrane ring"/>
    <property type="evidence" value="ECO:0007669"/>
    <property type="project" value="TreeGrafter"/>
</dbReference>
<evidence type="ECO:0000259" key="3">
    <source>
        <dbReference type="Pfam" id="PF24097"/>
    </source>
</evidence>
<evidence type="ECO:0000256" key="1">
    <source>
        <dbReference type="SAM" id="MobiDB-lite"/>
    </source>
</evidence>
<evidence type="ECO:0000313" key="7">
    <source>
        <dbReference type="EMBL" id="RPB08554.1"/>
    </source>
</evidence>
<keyword evidence="8" id="KW-1185">Reference proteome</keyword>
<accession>A0A3N4KDE7</accession>
<dbReference type="PANTHER" id="PTHR28206">
    <property type="entry name" value="NUCLEOPORIN POM152"/>
    <property type="match status" value="1"/>
</dbReference>
<name>A0A3N4KDE7_9PEZI</name>
<dbReference type="Pfam" id="PF24527">
    <property type="entry name" value="Ig-like_Pom152_9"/>
    <property type="match status" value="1"/>
</dbReference>
<organism evidence="7 8">
    <name type="scientific">Morchella conica CCBAS932</name>
    <dbReference type="NCBI Taxonomy" id="1392247"/>
    <lineage>
        <taxon>Eukaryota</taxon>
        <taxon>Fungi</taxon>
        <taxon>Dikarya</taxon>
        <taxon>Ascomycota</taxon>
        <taxon>Pezizomycotina</taxon>
        <taxon>Pezizomycetes</taxon>
        <taxon>Pezizales</taxon>
        <taxon>Morchellaceae</taxon>
        <taxon>Morchella</taxon>
    </lineage>
</organism>
<gene>
    <name evidence="7" type="ORF">P167DRAFT_608578</name>
</gene>
<feature type="domain" description="Nucleoporin POM152 ninth Ig-like" evidence="6">
    <location>
        <begin position="1099"/>
        <end position="1177"/>
    </location>
</feature>
<feature type="region of interest" description="Disordered" evidence="1">
    <location>
        <begin position="1"/>
        <end position="65"/>
    </location>
</feature>
<evidence type="ECO:0000259" key="4">
    <source>
        <dbReference type="Pfam" id="PF24312"/>
    </source>
</evidence>
<dbReference type="Pfam" id="PF24312">
    <property type="entry name" value="Ig-like_POM152"/>
    <property type="match status" value="3"/>
</dbReference>
<dbReference type="Pfam" id="PF24519">
    <property type="entry name" value="Ig-like_Pom152_1"/>
    <property type="match status" value="1"/>
</dbReference>
<proteinExistence type="predicted"/>
<protein>
    <recommendedName>
        <fullName evidence="9">Nucleoporin Pom152</fullName>
    </recommendedName>
</protein>
<dbReference type="GO" id="GO:0006606">
    <property type="term" value="P:protein import into nucleus"/>
    <property type="evidence" value="ECO:0007669"/>
    <property type="project" value="TreeGrafter"/>
</dbReference>
<dbReference type="GO" id="GO:0006999">
    <property type="term" value="P:nuclear pore organization"/>
    <property type="evidence" value="ECO:0007669"/>
    <property type="project" value="TreeGrafter"/>
</dbReference>
<dbReference type="AlphaFoldDB" id="A0A3N4KDE7"/>
<dbReference type="InterPro" id="IPR056540">
    <property type="entry name" value="TMD_POM152"/>
</dbReference>
<dbReference type="InterPro" id="IPR037701">
    <property type="entry name" value="Pom152"/>
</dbReference>
<dbReference type="Proteomes" id="UP000277580">
    <property type="component" value="Unassembled WGS sequence"/>
</dbReference>
<feature type="domain" description="Nucleoporin POM152 first Ig-like" evidence="5">
    <location>
        <begin position="216"/>
        <end position="320"/>
    </location>
</feature>
<sequence>MSTGTPRLNSAFPETPVAAPPLRQRRGNSPVRVGSVKQPSFTPKAPTTNPKPTDPSPSIVQTPTTPPPLIPEDVIDAPTQRLYAVAVFVLLQAWKFYDIARLYAADGDSISELWFCVKWLVLDGCFFGFLPILRIPWLHFAPMFTLCAIATFSVMDIFVSLKYQLPITAFFGAFWKLIYDRELSITERSVKWYDIVNNNSHIQGKYTVYLLPEGAAQINPESTCFCIGDTSPFVTLPIRINGTQPINIELQRIDLESGSAEMISINHKELKKLLKKAPREDEPQLRNLPYTVKQPGLYRLTRVTDVSQLEVRIYRSEALVVSCPKANLKISGSQKRDKCKGDMSDIAMEVQGLAPLQITYSREIKGKPTVFSVQSIHPEGFESPLLAGFNSDGTLTQQGDGTLTWAQRREIIVPLNESLASAGDWGYSIDKVVDGCGNTVDYNALFEDGDYVVPKKSSLSHRLMVHDRPRIRFLGCDPQTPIDLPKGVSSELPLQLVSVRDDAPYSVRFAFTPHNKLQSASEHSPDAVFKDYSMKGLAQAISIKEPGLYSLKSFSSKFCPGEVMEPSSCLVITPPEPSMTMESDEILDKCTGSSIGLTIDLTLVGSPTFELSYRLIKDGGAPVVKTLTIDRTRHQVRFTPEDAGHYAYEFFSLRDKNYANVKLDSKVNRVEQTVKPLAGASFIDAAPRKNVCIEEPVEFQVKMQGTPPLNLHYDLIHNGKRHRMSDKNITTSIHTIKTPPLTQGGEYALALTTVEDNSGCKIYLESEAKVNVRWQRPKAQFAPVEGKMHVRALEGKPVDIPIRLTGESPWTVRIRNADRDEPAKTFKFTGTNSYLTVNDAGTYYLEDVRDNGCPGSVAGADSTFKISWIDRPKLRLAESVSTTRKGDGFVRQDVCEGDEDSVELAFTGSPPFMVDYDITLKPDGSSDSKRSLEHSSHQLRAGLGVATVRLETSRAGLYQYKFKSLADGLYDNPRESLLKNPFTLEQTVHSRPTTSFANPSKVYKYCLDAGAGDDIIPIQLHGVAPFSLTINVKHFSTGKSDIINVPHVETNVFNFRIPNHALTLGSHAVSVLKVKDSRGCVRKTPTDAPHVMVAVADMPTITPHDTQRKDYCVGDRIAFTLAGVPPFAVEYEWNGVPMSAHNQPSQFIRVAEKPGNFTVTGLQDSASDCKVSVGLTSVVHEVPSVRISGGNIVVKGIAEGDQTEISFNFFGTPPFTFTYTRSEIAKKGSKPKILESHSQTTNSFSYSMFASQEGVYEVISIADKFCQYSAGKSGRKD</sequence>
<dbReference type="InterPro" id="IPR056541">
    <property type="entry name" value="Ig-like_POM152"/>
</dbReference>
<feature type="domain" description="Nucleoporin POM152 N-terminal transmembrane" evidence="3">
    <location>
        <begin position="76"/>
        <end position="162"/>
    </location>
</feature>
<dbReference type="InParanoid" id="A0A3N4KDE7"/>
<evidence type="ECO:0008006" key="9">
    <source>
        <dbReference type="Google" id="ProtNLM"/>
    </source>
</evidence>
<dbReference type="InterPro" id="IPR056544">
    <property type="entry name" value="Ig_POM152"/>
</dbReference>
<dbReference type="InterPro" id="IPR056542">
    <property type="entry name" value="Ig-like_POM152_1st"/>
</dbReference>
<dbReference type="Pfam" id="PF23664">
    <property type="entry name" value="Ig_Pom152"/>
    <property type="match status" value="2"/>
</dbReference>
<evidence type="ECO:0000313" key="8">
    <source>
        <dbReference type="Proteomes" id="UP000277580"/>
    </source>
</evidence>
<feature type="domain" description="Nucleoporin POM152 Ig-like" evidence="4">
    <location>
        <begin position="1197"/>
        <end position="1267"/>
    </location>
</feature>